<evidence type="ECO:0000256" key="1">
    <source>
        <dbReference type="SAM" id="Coils"/>
    </source>
</evidence>
<feature type="compositionally biased region" description="Polar residues" evidence="2">
    <location>
        <begin position="136"/>
        <end position="152"/>
    </location>
</feature>
<dbReference type="AlphaFoldDB" id="A0A2T6ZJF8"/>
<sequence length="754" mass="84572">MTASVGGWVSPPELVEGGGTSSSKSSSLPSSLQLDDGSICHGLGHFEEIGLSDDHEDHHTVQISSGPMPISMPKPSRNVGGLNGRQSILMGRNGTTTALGKLRDLTQMKRPPFSSSQANMHPSPQEQNHLGPPSRRSASTNGTNGSQSSKNQTPRSPSPDPPSTPLPLNIIPVSNTSHGRQTSPMTKPRRLSWHQASNRKTVEELENECDSDDDVPPDTIFYNVPLSPRSAKALSAAPSPERTSPREPLPVNGEATPPPTRGASMVSISGELDNEARGRTQFRSKSWSDAMSELGDEAKELSEALERHADKEIEQTTRRLQKSMEKSKSNASVLSSSVPPTPMPIKKSFSTTTVIPLPPLQMTNGMIDPLPISKEKEAVLSRTRPSWLPPKSKEEEKRHLKEYKKMMRLSQEAGRRFDEVWNVQSDNSIDRKRAEKERQEQEYKDRIKNDTDRVWDQHIIPNWSIATRKNETRELWWQGVAPRCRGKVWQLSFGNNLTVGPETFRLALKRARDVEDGLKKNPTMYSFKERELFNAIRRDVNKTFTELGIFQFQEKGPLHQSLLEVLMAYSMYRSDVGYVFGTHAVAGLLLLNLSPEQSFTTLVNLLNRPLPLAFYTQDESAMSRVYNLFLKAFRYKLPSLYQHIHVILNLPPPMYLEAMFLTLFTLHCPIDIASRIWDIYSFEGDAFLVRTAIAVMTVLESRLYGDAEEIVGLLGWNVKRGWELGKEDEFMAVVRSAGKEEDKSKRSSSEPSED</sequence>
<feature type="region of interest" description="Disordered" evidence="2">
    <location>
        <begin position="58"/>
        <end position="345"/>
    </location>
</feature>
<comment type="caution">
    <text evidence="4">The sequence shown here is derived from an EMBL/GenBank/DDBJ whole genome shotgun (WGS) entry which is preliminary data.</text>
</comment>
<dbReference type="InterPro" id="IPR035969">
    <property type="entry name" value="Rab-GAP_TBC_sf"/>
</dbReference>
<dbReference type="PANTHER" id="PTHR47219">
    <property type="entry name" value="RAB GTPASE-ACTIVATING PROTEIN 1-LIKE"/>
    <property type="match status" value="1"/>
</dbReference>
<protein>
    <recommendedName>
        <fullName evidence="3">Rab-GAP TBC domain-containing protein</fullName>
    </recommendedName>
</protein>
<dbReference type="GO" id="GO:0005096">
    <property type="term" value="F:GTPase activator activity"/>
    <property type="evidence" value="ECO:0007669"/>
    <property type="project" value="TreeGrafter"/>
</dbReference>
<feature type="compositionally biased region" description="Low complexity" evidence="2">
    <location>
        <begin position="329"/>
        <end position="338"/>
    </location>
</feature>
<dbReference type="Gene3D" id="1.10.8.270">
    <property type="entry name" value="putative rabgap domain of human tbc1 domain family member 14 like domains"/>
    <property type="match status" value="1"/>
</dbReference>
<dbReference type="InterPro" id="IPR050302">
    <property type="entry name" value="Rab_GAP_TBC_domain"/>
</dbReference>
<keyword evidence="1" id="KW-0175">Coiled coil</keyword>
<organism evidence="4 5">
    <name type="scientific">Tuber borchii</name>
    <name type="common">White truffle</name>
    <dbReference type="NCBI Taxonomy" id="42251"/>
    <lineage>
        <taxon>Eukaryota</taxon>
        <taxon>Fungi</taxon>
        <taxon>Dikarya</taxon>
        <taxon>Ascomycota</taxon>
        <taxon>Pezizomycotina</taxon>
        <taxon>Pezizomycetes</taxon>
        <taxon>Pezizales</taxon>
        <taxon>Tuberaceae</taxon>
        <taxon>Tuber</taxon>
    </lineage>
</organism>
<feature type="compositionally biased region" description="Polar residues" evidence="2">
    <location>
        <begin position="113"/>
        <end position="128"/>
    </location>
</feature>
<accession>A0A2T6ZJF8</accession>
<feature type="coiled-coil region" evidence="1">
    <location>
        <begin position="393"/>
        <end position="453"/>
    </location>
</feature>
<dbReference type="InterPro" id="IPR053949">
    <property type="entry name" value="SBE2/SBE22_M"/>
</dbReference>
<evidence type="ECO:0000256" key="2">
    <source>
        <dbReference type="SAM" id="MobiDB-lite"/>
    </source>
</evidence>
<feature type="region of interest" description="Disordered" evidence="2">
    <location>
        <begin position="1"/>
        <end position="38"/>
    </location>
</feature>
<name>A0A2T6ZJF8_TUBBO</name>
<dbReference type="SUPFAM" id="SSF47923">
    <property type="entry name" value="Ypt/Rab-GAP domain of gyp1p"/>
    <property type="match status" value="2"/>
</dbReference>
<evidence type="ECO:0000259" key="3">
    <source>
        <dbReference type="PROSITE" id="PS50086"/>
    </source>
</evidence>
<dbReference type="Gene3D" id="1.10.472.80">
    <property type="entry name" value="Ypt/Rab-GAP domain of gyp1p, domain 3"/>
    <property type="match status" value="1"/>
</dbReference>
<gene>
    <name evidence="4" type="ORF">B9Z19DRAFT_1067345</name>
</gene>
<dbReference type="PROSITE" id="PS50086">
    <property type="entry name" value="TBC_RABGAP"/>
    <property type="match status" value="1"/>
</dbReference>
<feature type="compositionally biased region" description="Pro residues" evidence="2">
    <location>
        <begin position="156"/>
        <end position="165"/>
    </location>
</feature>
<feature type="compositionally biased region" description="Basic and acidic residues" evidence="2">
    <location>
        <begin position="737"/>
        <end position="748"/>
    </location>
</feature>
<dbReference type="Gene3D" id="1.10.10.750">
    <property type="entry name" value="Ypt/Rab-GAP domain of gyp1p, domain 1"/>
    <property type="match status" value="1"/>
</dbReference>
<dbReference type="STRING" id="42251.A0A2T6ZJF8"/>
<feature type="compositionally biased region" description="Low complexity" evidence="2">
    <location>
        <begin position="21"/>
        <end position="37"/>
    </location>
</feature>
<dbReference type="EMBL" id="NESQ01000226">
    <property type="protein sequence ID" value="PUU75544.1"/>
    <property type="molecule type" value="Genomic_DNA"/>
</dbReference>
<feature type="region of interest" description="Disordered" evidence="2">
    <location>
        <begin position="735"/>
        <end position="754"/>
    </location>
</feature>
<feature type="compositionally biased region" description="Polar residues" evidence="2">
    <location>
        <begin position="172"/>
        <end position="185"/>
    </location>
</feature>
<dbReference type="SMART" id="SM00164">
    <property type="entry name" value="TBC"/>
    <property type="match status" value="1"/>
</dbReference>
<dbReference type="GO" id="GO:0031267">
    <property type="term" value="F:small GTPase binding"/>
    <property type="evidence" value="ECO:0007669"/>
    <property type="project" value="TreeGrafter"/>
</dbReference>
<feature type="compositionally biased region" description="Basic and acidic residues" evidence="2">
    <location>
        <begin position="296"/>
        <end position="328"/>
    </location>
</feature>
<proteinExistence type="predicted"/>
<dbReference type="InterPro" id="IPR000195">
    <property type="entry name" value="Rab-GAP-TBC_dom"/>
</dbReference>
<reference evidence="4 5" key="1">
    <citation type="submission" date="2017-04" db="EMBL/GenBank/DDBJ databases">
        <title>Draft genome sequence of Tuber borchii Vittad., a whitish edible truffle.</title>
        <authorList>
            <consortium name="DOE Joint Genome Institute"/>
            <person name="Murat C."/>
            <person name="Kuo A."/>
            <person name="Barry K.W."/>
            <person name="Clum A."/>
            <person name="Dockter R.B."/>
            <person name="Fauchery L."/>
            <person name="Iotti M."/>
            <person name="Kohler A."/>
            <person name="Labutti K."/>
            <person name="Lindquist E.A."/>
            <person name="Lipzen A."/>
            <person name="Ohm R.A."/>
            <person name="Wang M."/>
            <person name="Grigoriev I.V."/>
            <person name="Zambonelli A."/>
            <person name="Martin F.M."/>
        </authorList>
    </citation>
    <scope>NUCLEOTIDE SEQUENCE [LARGE SCALE GENOMIC DNA]</scope>
    <source>
        <strain evidence="4 5">Tbo3840</strain>
    </source>
</reference>
<dbReference type="Proteomes" id="UP000244722">
    <property type="component" value="Unassembled WGS sequence"/>
</dbReference>
<keyword evidence="5" id="KW-1185">Reference proteome</keyword>
<dbReference type="OrthoDB" id="289721at2759"/>
<dbReference type="Pfam" id="PF22874">
    <property type="entry name" value="SBE2_M"/>
    <property type="match status" value="1"/>
</dbReference>
<dbReference type="PANTHER" id="PTHR47219:SF15">
    <property type="entry name" value="TBC1 DOMAIN FAMILY MEMBER 12 ISOFORM X1"/>
    <property type="match status" value="1"/>
</dbReference>
<evidence type="ECO:0000313" key="5">
    <source>
        <dbReference type="Proteomes" id="UP000244722"/>
    </source>
</evidence>
<evidence type="ECO:0000313" key="4">
    <source>
        <dbReference type="EMBL" id="PUU75544.1"/>
    </source>
</evidence>
<feature type="domain" description="Rab-GAP TBC" evidence="3">
    <location>
        <begin position="479"/>
        <end position="684"/>
    </location>
</feature>
<feature type="compositionally biased region" description="Acidic residues" evidence="2">
    <location>
        <begin position="204"/>
        <end position="216"/>
    </location>
</feature>
<dbReference type="Pfam" id="PF00566">
    <property type="entry name" value="RabGAP-TBC"/>
    <property type="match status" value="1"/>
</dbReference>